<accession>A0A4Q2AKW0</accession>
<organism evidence="1 2">
    <name type="scientific">Burkholderia stabilis</name>
    <dbReference type="NCBI Taxonomy" id="95485"/>
    <lineage>
        <taxon>Bacteria</taxon>
        <taxon>Pseudomonadati</taxon>
        <taxon>Pseudomonadota</taxon>
        <taxon>Betaproteobacteria</taxon>
        <taxon>Burkholderiales</taxon>
        <taxon>Burkholderiaceae</taxon>
        <taxon>Burkholderia</taxon>
        <taxon>Burkholderia cepacia complex</taxon>
    </lineage>
</organism>
<proteinExistence type="predicted"/>
<evidence type="ECO:0000313" key="1">
    <source>
        <dbReference type="EMBL" id="RXV69830.1"/>
    </source>
</evidence>
<protein>
    <submittedName>
        <fullName evidence="1">Uncharacterized protein</fullName>
    </submittedName>
</protein>
<dbReference type="EMBL" id="QWEX01000002">
    <property type="protein sequence ID" value="RXV69830.1"/>
    <property type="molecule type" value="Genomic_DNA"/>
</dbReference>
<evidence type="ECO:0000313" key="2">
    <source>
        <dbReference type="Proteomes" id="UP000289650"/>
    </source>
</evidence>
<gene>
    <name evidence="1" type="ORF">D1006_19610</name>
</gene>
<dbReference type="Proteomes" id="UP000289650">
    <property type="component" value="Unassembled WGS sequence"/>
</dbReference>
<reference evidence="1 2" key="1">
    <citation type="submission" date="2018-08" db="EMBL/GenBank/DDBJ databases">
        <title>Mountain-cultivated ginseng endophyte, Burkholderia stabilis and its activity against ginseng root rot disease.</title>
        <authorList>
            <person name="Tapan Kumar M."/>
            <person name="Bae H."/>
            <person name="Shanmugam G."/>
            <person name="Jeon J."/>
        </authorList>
    </citation>
    <scope>NUCLEOTIDE SEQUENCE [LARGE SCALE GENOMIC DNA]</scope>
    <source>
        <strain evidence="1 2">EB159</strain>
    </source>
</reference>
<dbReference type="OrthoDB" id="9009843at2"/>
<dbReference type="AlphaFoldDB" id="A0A4Q2AKW0"/>
<comment type="caution">
    <text evidence="1">The sequence shown here is derived from an EMBL/GenBank/DDBJ whole genome shotgun (WGS) entry which is preliminary data.</text>
</comment>
<name>A0A4Q2AKW0_9BURK</name>
<sequence>MGVRFDARGGGFLFHDAAGVGVDGCRVRGAPAGLCVHLFTSKKSTVAAIQTVRIATVLLNGN</sequence>